<dbReference type="EMBL" id="JAACJN010000002">
    <property type="protein sequence ID" value="KAF5393328.1"/>
    <property type="molecule type" value="Genomic_DNA"/>
</dbReference>
<protein>
    <submittedName>
        <fullName evidence="2">Uncharacterized protein</fullName>
    </submittedName>
</protein>
<dbReference type="OrthoDB" id="8062037at2759"/>
<evidence type="ECO:0000313" key="2">
    <source>
        <dbReference type="EMBL" id="KAF5393328.1"/>
    </source>
</evidence>
<reference evidence="2 3" key="1">
    <citation type="journal article" date="2020" name="ISME J.">
        <title>Uncovering the hidden diversity of litter-decomposition mechanisms in mushroom-forming fungi.</title>
        <authorList>
            <person name="Floudas D."/>
            <person name="Bentzer J."/>
            <person name="Ahren D."/>
            <person name="Johansson T."/>
            <person name="Persson P."/>
            <person name="Tunlid A."/>
        </authorList>
    </citation>
    <scope>NUCLEOTIDE SEQUENCE [LARGE SCALE GENOMIC DNA]</scope>
    <source>
        <strain evidence="2 3">CBS 406.79</strain>
    </source>
</reference>
<feature type="compositionally biased region" description="Basic and acidic residues" evidence="1">
    <location>
        <begin position="386"/>
        <end position="395"/>
    </location>
</feature>
<feature type="region of interest" description="Disordered" evidence="1">
    <location>
        <begin position="466"/>
        <end position="526"/>
    </location>
</feature>
<feature type="region of interest" description="Disordered" evidence="1">
    <location>
        <begin position="375"/>
        <end position="421"/>
    </location>
</feature>
<accession>A0A8H5I1J6</accession>
<dbReference type="AlphaFoldDB" id="A0A8H5I1J6"/>
<proteinExistence type="predicted"/>
<evidence type="ECO:0000256" key="1">
    <source>
        <dbReference type="SAM" id="MobiDB-lite"/>
    </source>
</evidence>
<evidence type="ECO:0000313" key="3">
    <source>
        <dbReference type="Proteomes" id="UP000518752"/>
    </source>
</evidence>
<gene>
    <name evidence="2" type="ORF">D9757_000584</name>
</gene>
<sequence>MDSLTHVLYHFRMSSPAAGPSTLGRLTGTIPGVIDPSQRDRLLTFTHSSLSFASFNPHTATSSNLMPDARKLSLNQDLSNPRRIVIERLPTGASLWRFVPKARRDQNVFNEGEWPRVINICGTLYGCSEDQWDIYKLDPMYECQVRLPPALTTITPALQKPPESPHSAGKRTLTRAGIPTLNPRKKINTRASFDSDDDDDEIEEVEDMIIDQTIPSRAKSVGLLGTRLKKMREGILQSRQQRRESTSRRAEKLSKREEAIYYDFRAVPPSERSQSVPSENATKRKATILTDPLRSPEGELGDDLFRNTFMYEQNAQGKRTRKTSPGAARRELDAKRARRDRRREDRRRSKVSSRRQQWHEQFMQEVYAEVPELKPAPSDIPAWDNHNQDLNHNADGDVSDNEDSEGGPSTDSSFDEDAARAAAIAESRRKLAELEADRPLWEASAKQRALREKAEQETFRLKAEQRRWDEAKRTGAARRAEDHHKAREAKEREEAARREQEEVVRQEREDAGRRKQERERRNQRWTYGPWSPGRALEKYKVMSDDFDSTKFSAHDPLSFDVVPWPVLAAPSKLSVEDVDWTAVETFFHTIRRSMLSQDFKILVEKSHKRFHPDRWRSRGLLKTVVDEAERGCLEVAATTVAQALTPIWRDLTGR</sequence>
<feature type="compositionally biased region" description="Basic and acidic residues" evidence="1">
    <location>
        <begin position="466"/>
        <end position="522"/>
    </location>
</feature>
<feature type="compositionally biased region" description="Basic and acidic residues" evidence="1">
    <location>
        <begin position="241"/>
        <end position="259"/>
    </location>
</feature>
<comment type="caution">
    <text evidence="2">The sequence shown here is derived from an EMBL/GenBank/DDBJ whole genome shotgun (WGS) entry which is preliminary data.</text>
</comment>
<name>A0A8H5I1J6_9AGAR</name>
<feature type="region of interest" description="Disordered" evidence="1">
    <location>
        <begin position="232"/>
        <end position="357"/>
    </location>
</feature>
<feature type="compositionally biased region" description="Polar residues" evidence="1">
    <location>
        <begin position="271"/>
        <end position="280"/>
    </location>
</feature>
<organism evidence="2 3">
    <name type="scientific">Collybiopsis confluens</name>
    <dbReference type="NCBI Taxonomy" id="2823264"/>
    <lineage>
        <taxon>Eukaryota</taxon>
        <taxon>Fungi</taxon>
        <taxon>Dikarya</taxon>
        <taxon>Basidiomycota</taxon>
        <taxon>Agaricomycotina</taxon>
        <taxon>Agaricomycetes</taxon>
        <taxon>Agaricomycetidae</taxon>
        <taxon>Agaricales</taxon>
        <taxon>Marasmiineae</taxon>
        <taxon>Omphalotaceae</taxon>
        <taxon>Collybiopsis</taxon>
    </lineage>
</organism>
<dbReference type="Proteomes" id="UP000518752">
    <property type="component" value="Unassembled WGS sequence"/>
</dbReference>
<keyword evidence="3" id="KW-1185">Reference proteome</keyword>